<name>A0AAI9ZDW6_9PEZI</name>
<dbReference type="EMBL" id="JAHMHQ010000034">
    <property type="protein sequence ID" value="KAK1622646.1"/>
    <property type="molecule type" value="Genomic_DNA"/>
</dbReference>
<organism evidence="2 3">
    <name type="scientific">Colletotrichum phormii</name>
    <dbReference type="NCBI Taxonomy" id="359342"/>
    <lineage>
        <taxon>Eukaryota</taxon>
        <taxon>Fungi</taxon>
        <taxon>Dikarya</taxon>
        <taxon>Ascomycota</taxon>
        <taxon>Pezizomycotina</taxon>
        <taxon>Sordariomycetes</taxon>
        <taxon>Hypocreomycetidae</taxon>
        <taxon>Glomerellales</taxon>
        <taxon>Glomerellaceae</taxon>
        <taxon>Colletotrichum</taxon>
        <taxon>Colletotrichum acutatum species complex</taxon>
    </lineage>
</organism>
<gene>
    <name evidence="2" type="ORF">BDP81DRAFT_145154</name>
</gene>
<dbReference type="AlphaFoldDB" id="A0AAI9ZDW6"/>
<dbReference type="Proteomes" id="UP001243989">
    <property type="component" value="Unassembled WGS sequence"/>
</dbReference>
<protein>
    <submittedName>
        <fullName evidence="2">Heterokaryon incompatibility protein-domain-containing protein</fullName>
    </submittedName>
</protein>
<dbReference type="InterPro" id="IPR052895">
    <property type="entry name" value="HetReg/Transcr_Mod"/>
</dbReference>
<evidence type="ECO:0000313" key="3">
    <source>
        <dbReference type="Proteomes" id="UP001243989"/>
    </source>
</evidence>
<sequence>MDLFQYEPLDLTGNSFRLLMLHPGSTGEISCDIFEASLDPDGIIIPYEALSYAWGNIELSASITANSKTLRITNNLFTALSYLRDDSIGRVMWIDAICIDQNDVAERGHQVGQMAGIYKGAEQVLIWLGPPTSETKLLMEYLRKLQQGLIRQKSHHDLTWADERWSKLRQSSDLDQAVLANLQRIGIISLLSETWFTRIWVLQEVSNARAASVCCGRWSVQAYMLNIAAKLVGVVPDDGCQAVMDLFPGPMTRRSPRKNILQDLLEKFRKSEASDPRDMVYALLGIASDVSESDLGSLLLPDYSKTEQQLIRDLNWYLFFDSPGQEVGHDTMASFLEMLPRKTGAILRNFVLHEHTDHVHALLERGHQFTVNETIVNEILRRGISSGVSILFDLGCIEHPNLKFVPESVLESSLRFCDLATAKRLLSNQEENIKINRGFVDGLINWHDREFYVLRILSDRGRHSLEVTQDGLVSLLPYCDPILLKTLLEQQTKVYRLTRGVLNSACQNQQMARIIDLLLECIGGRTELEMSGLLWFMEDYSYDEQKVAVLLKHHFKIIHIFAIGESPGESVIWSSNVTSDSDLPEIEMEVEDTRGDMECSEVLGVRKFSIKALFGSGRRAGAILDWYNYDYSIE</sequence>
<reference evidence="2" key="1">
    <citation type="submission" date="2021-06" db="EMBL/GenBank/DDBJ databases">
        <title>Comparative genomics, transcriptomics and evolutionary studies reveal genomic signatures of adaptation to plant cell wall in hemibiotrophic fungi.</title>
        <authorList>
            <consortium name="DOE Joint Genome Institute"/>
            <person name="Baroncelli R."/>
            <person name="Diaz J.F."/>
            <person name="Benocci T."/>
            <person name="Peng M."/>
            <person name="Battaglia E."/>
            <person name="Haridas S."/>
            <person name="Andreopoulos W."/>
            <person name="Labutti K."/>
            <person name="Pangilinan J."/>
            <person name="Floch G.L."/>
            <person name="Makela M.R."/>
            <person name="Henrissat B."/>
            <person name="Grigoriev I.V."/>
            <person name="Crouch J.A."/>
            <person name="De Vries R.P."/>
            <person name="Sukno S.A."/>
            <person name="Thon M.R."/>
        </authorList>
    </citation>
    <scope>NUCLEOTIDE SEQUENCE</scope>
    <source>
        <strain evidence="2">CBS 102054</strain>
    </source>
</reference>
<dbReference type="InterPro" id="IPR010730">
    <property type="entry name" value="HET"/>
</dbReference>
<dbReference type="PANTHER" id="PTHR24148">
    <property type="entry name" value="ANKYRIN REPEAT DOMAIN-CONTAINING PROTEIN 39 HOMOLOG-RELATED"/>
    <property type="match status" value="1"/>
</dbReference>
<evidence type="ECO:0000313" key="2">
    <source>
        <dbReference type="EMBL" id="KAK1622646.1"/>
    </source>
</evidence>
<dbReference type="RefSeq" id="XP_060438641.1">
    <property type="nucleotide sequence ID" value="XM_060581880.1"/>
</dbReference>
<keyword evidence="3" id="KW-1185">Reference proteome</keyword>
<dbReference type="PANTHER" id="PTHR24148:SF78">
    <property type="entry name" value="HETEROKARYON INCOMPATIBILITY DOMAIN-CONTAINING PROTEIN"/>
    <property type="match status" value="1"/>
</dbReference>
<dbReference type="GeneID" id="85466742"/>
<proteinExistence type="predicted"/>
<dbReference type="Pfam" id="PF06985">
    <property type="entry name" value="HET"/>
    <property type="match status" value="1"/>
</dbReference>
<accession>A0AAI9ZDW6</accession>
<evidence type="ECO:0000259" key="1">
    <source>
        <dbReference type="Pfam" id="PF06985"/>
    </source>
</evidence>
<comment type="caution">
    <text evidence="2">The sequence shown here is derived from an EMBL/GenBank/DDBJ whole genome shotgun (WGS) entry which is preliminary data.</text>
</comment>
<feature type="domain" description="Heterokaryon incompatibility" evidence="1">
    <location>
        <begin position="47"/>
        <end position="204"/>
    </location>
</feature>